<dbReference type="OrthoDB" id="10267969at2759"/>
<keyword evidence="2" id="KW-1185">Reference proteome</keyword>
<comment type="caution">
    <text evidence="1">The sequence shown here is derived from an EMBL/GenBank/DDBJ whole genome shotgun (WGS) entry which is preliminary data.</text>
</comment>
<name>A0A1R0H1Q9_9FUNG</name>
<gene>
    <name evidence="1" type="ORF">AYI68_g2784</name>
</gene>
<dbReference type="Proteomes" id="UP000187455">
    <property type="component" value="Unassembled WGS sequence"/>
</dbReference>
<evidence type="ECO:0000313" key="2">
    <source>
        <dbReference type="Proteomes" id="UP000187455"/>
    </source>
</evidence>
<organism evidence="1 2">
    <name type="scientific">Smittium mucronatum</name>
    <dbReference type="NCBI Taxonomy" id="133383"/>
    <lineage>
        <taxon>Eukaryota</taxon>
        <taxon>Fungi</taxon>
        <taxon>Fungi incertae sedis</taxon>
        <taxon>Zoopagomycota</taxon>
        <taxon>Kickxellomycotina</taxon>
        <taxon>Harpellomycetes</taxon>
        <taxon>Harpellales</taxon>
        <taxon>Legeriomycetaceae</taxon>
        <taxon>Smittium</taxon>
    </lineage>
</organism>
<dbReference type="AlphaFoldDB" id="A0A1R0H1Q9"/>
<accession>A0A1R0H1Q9</accession>
<feature type="non-terminal residue" evidence="1">
    <location>
        <position position="84"/>
    </location>
</feature>
<protein>
    <submittedName>
        <fullName evidence="1">Uncharacterized protein</fullName>
    </submittedName>
</protein>
<evidence type="ECO:0000313" key="1">
    <source>
        <dbReference type="EMBL" id="OLY83083.1"/>
    </source>
</evidence>
<proteinExistence type="predicted"/>
<sequence>MQVMGVTNAVLGVIGDGLSQTVEIQRDSGGIGLPTVRRASSEFDLGRSAKFAAWGLLMGPVVFWWYRALNRAFPAGSSKTLFAA</sequence>
<reference evidence="1 2" key="1">
    <citation type="journal article" date="2016" name="Mol. Biol. Evol.">
        <title>Genome-Wide Survey of Gut Fungi (Harpellales) Reveals the First Horizontally Transferred Ubiquitin Gene from a Mosquito Host.</title>
        <authorList>
            <person name="Wang Y."/>
            <person name="White M.M."/>
            <person name="Kvist S."/>
            <person name="Moncalvo J.M."/>
        </authorList>
    </citation>
    <scope>NUCLEOTIDE SEQUENCE [LARGE SCALE GENOMIC DNA]</scope>
    <source>
        <strain evidence="1 2">ALG-7-W6</strain>
    </source>
</reference>
<dbReference type="EMBL" id="LSSL01001084">
    <property type="protein sequence ID" value="OLY83083.1"/>
    <property type="molecule type" value="Genomic_DNA"/>
</dbReference>
<dbReference type="STRING" id="133383.A0A1R0H1Q9"/>